<feature type="region of interest" description="Disordered" evidence="1">
    <location>
        <begin position="1"/>
        <end position="79"/>
    </location>
</feature>
<name>A0A812Z5G4_9DINO</name>
<evidence type="ECO:0000313" key="2">
    <source>
        <dbReference type="EMBL" id="CAE7811017.1"/>
    </source>
</evidence>
<feature type="compositionally biased region" description="Basic and acidic residues" evidence="1">
    <location>
        <begin position="1"/>
        <end position="11"/>
    </location>
</feature>
<feature type="compositionally biased region" description="Low complexity" evidence="1">
    <location>
        <begin position="12"/>
        <end position="23"/>
    </location>
</feature>
<reference evidence="2" key="1">
    <citation type="submission" date="2021-02" db="EMBL/GenBank/DDBJ databases">
        <authorList>
            <person name="Dougan E. K."/>
            <person name="Rhodes N."/>
            <person name="Thang M."/>
            <person name="Chan C."/>
        </authorList>
    </citation>
    <scope>NUCLEOTIDE SEQUENCE</scope>
</reference>
<proteinExistence type="predicted"/>
<feature type="non-terminal residue" evidence="2">
    <location>
        <position position="79"/>
    </location>
</feature>
<accession>A0A812Z5G4</accession>
<feature type="compositionally biased region" description="Basic residues" evidence="1">
    <location>
        <begin position="24"/>
        <end position="59"/>
    </location>
</feature>
<organism evidence="2 3">
    <name type="scientific">Symbiodinium necroappetens</name>
    <dbReference type="NCBI Taxonomy" id="1628268"/>
    <lineage>
        <taxon>Eukaryota</taxon>
        <taxon>Sar</taxon>
        <taxon>Alveolata</taxon>
        <taxon>Dinophyceae</taxon>
        <taxon>Suessiales</taxon>
        <taxon>Symbiodiniaceae</taxon>
        <taxon>Symbiodinium</taxon>
    </lineage>
</organism>
<keyword evidence="3" id="KW-1185">Reference proteome</keyword>
<dbReference type="EMBL" id="CAJNJA010045649">
    <property type="protein sequence ID" value="CAE7811017.1"/>
    <property type="molecule type" value="Genomic_DNA"/>
</dbReference>
<evidence type="ECO:0000313" key="3">
    <source>
        <dbReference type="Proteomes" id="UP000601435"/>
    </source>
</evidence>
<comment type="caution">
    <text evidence="2">The sequence shown here is derived from an EMBL/GenBank/DDBJ whole genome shotgun (WGS) entry which is preliminary data.</text>
</comment>
<feature type="compositionally biased region" description="Polar residues" evidence="1">
    <location>
        <begin position="65"/>
        <end position="79"/>
    </location>
</feature>
<protein>
    <submittedName>
        <fullName evidence="2">Uncharacterized protein</fullName>
    </submittedName>
</protein>
<evidence type="ECO:0000256" key="1">
    <source>
        <dbReference type="SAM" id="MobiDB-lite"/>
    </source>
</evidence>
<sequence length="79" mass="9601">MQSRCHSEAKPRISSSRQQPQRPQSRRRRSRRSHPRPRPSPKARSSHHRNRKPWRRHWRLVTTPRFPSSWMSNSRSSTP</sequence>
<dbReference type="AlphaFoldDB" id="A0A812Z5G4"/>
<gene>
    <name evidence="2" type="ORF">SNEC2469_LOCUS24022</name>
</gene>
<dbReference type="Proteomes" id="UP000601435">
    <property type="component" value="Unassembled WGS sequence"/>
</dbReference>